<organism evidence="3 4">
    <name type="scientific">Mangrovivirga halotolerans</name>
    <dbReference type="NCBI Taxonomy" id="2993936"/>
    <lineage>
        <taxon>Bacteria</taxon>
        <taxon>Pseudomonadati</taxon>
        <taxon>Bacteroidota</taxon>
        <taxon>Cytophagia</taxon>
        <taxon>Cytophagales</taxon>
        <taxon>Mangrovivirgaceae</taxon>
        <taxon>Mangrovivirga</taxon>
    </lineage>
</organism>
<reference evidence="3 4" key="1">
    <citation type="submission" date="2022-11" db="EMBL/GenBank/DDBJ databases">
        <title>The characterization of three novel Bacteroidetes species and genomic analysis of their roles in tidal elemental geochemical cycles.</title>
        <authorList>
            <person name="Ma K."/>
        </authorList>
    </citation>
    <scope>NUCLEOTIDE SEQUENCE [LARGE SCALE GENOMIC DNA]</scope>
    <source>
        <strain evidence="3 4">M17</strain>
    </source>
</reference>
<name>A0ABT3RPK5_9BACT</name>
<proteinExistence type="predicted"/>
<evidence type="ECO:0000313" key="3">
    <source>
        <dbReference type="EMBL" id="MCX2743729.1"/>
    </source>
</evidence>
<accession>A0ABT3RPK5</accession>
<evidence type="ECO:0000313" key="4">
    <source>
        <dbReference type="Proteomes" id="UP001209885"/>
    </source>
</evidence>
<keyword evidence="1" id="KW-0677">Repeat</keyword>
<evidence type="ECO:0000256" key="1">
    <source>
        <dbReference type="ARBA" id="ARBA00022737"/>
    </source>
</evidence>
<dbReference type="Proteomes" id="UP001209885">
    <property type="component" value="Unassembled WGS sequence"/>
</dbReference>
<dbReference type="InterPro" id="IPR056823">
    <property type="entry name" value="TEN-like_YD-shell"/>
</dbReference>
<gene>
    <name evidence="3" type="ORF">OO013_07630</name>
</gene>
<dbReference type="EMBL" id="JAPFQN010000004">
    <property type="protein sequence ID" value="MCX2743729.1"/>
    <property type="molecule type" value="Genomic_DNA"/>
</dbReference>
<evidence type="ECO:0000259" key="2">
    <source>
        <dbReference type="Pfam" id="PF25023"/>
    </source>
</evidence>
<dbReference type="Pfam" id="PF25023">
    <property type="entry name" value="TEN_YD-shell"/>
    <property type="match status" value="1"/>
</dbReference>
<protein>
    <recommendedName>
        <fullName evidence="2">Teneurin-like YD-shell domain-containing protein</fullName>
    </recommendedName>
</protein>
<feature type="domain" description="Teneurin-like YD-shell" evidence="2">
    <location>
        <begin position="91"/>
        <end position="161"/>
    </location>
</feature>
<keyword evidence="4" id="KW-1185">Reference proteome</keyword>
<dbReference type="RefSeq" id="WP_266056133.1">
    <property type="nucleotide sequence ID" value="NZ_JAPFQN010000004.1"/>
</dbReference>
<sequence>MKTITTIILILTLNLVYGQDTLQFSVTTPKGFSGQITAPPTIVHSGKLDFDFYKKHFFTPYHYPQKMVDSIHKNDTITIWNDSTKVGDFNTNWSYTITYDSLSRVTSYKYSACMICSQLPYEFHFFYNQLGQVVKMTNNLNDNKTIKFKYDTDGNIVNVKEYHGSDLMKEIELMNKI</sequence>
<comment type="caution">
    <text evidence="3">The sequence shown here is derived from an EMBL/GenBank/DDBJ whole genome shotgun (WGS) entry which is preliminary data.</text>
</comment>